<sequence length="90" mass="10262">VFKLQIKKRLSISGASISEKTMKMQRDFFMMQLLQSFLPLAIISIPFVVFLIGAFLQANLDLATLVFTFFLQLCSVVQAAVQLRYVRKSI</sequence>
<feature type="transmembrane region" description="Helical" evidence="1">
    <location>
        <begin position="62"/>
        <end position="81"/>
    </location>
</feature>
<comment type="caution">
    <text evidence="2">The sequence shown here is derived from an EMBL/GenBank/DDBJ whole genome shotgun (WGS) entry which is preliminary data.</text>
</comment>
<feature type="transmembrane region" description="Helical" evidence="1">
    <location>
        <begin position="33"/>
        <end position="56"/>
    </location>
</feature>
<keyword evidence="1" id="KW-1133">Transmembrane helix</keyword>
<reference evidence="2" key="1">
    <citation type="submission" date="2023-10" db="EMBL/GenBank/DDBJ databases">
        <title>Genome assembly of Pristionchus species.</title>
        <authorList>
            <person name="Yoshida K."/>
            <person name="Sommer R.J."/>
        </authorList>
    </citation>
    <scope>NUCLEOTIDE SEQUENCE</scope>
    <source>
        <strain evidence="2">RS5133</strain>
    </source>
</reference>
<proteinExistence type="predicted"/>
<gene>
    <name evidence="2" type="ORF">PFISCL1PPCAC_13102</name>
</gene>
<evidence type="ECO:0008006" key="4">
    <source>
        <dbReference type="Google" id="ProtNLM"/>
    </source>
</evidence>
<dbReference type="InterPro" id="IPR019422">
    <property type="entry name" value="7TM_GPCR_serpentine_rcpt_Srh"/>
</dbReference>
<keyword evidence="3" id="KW-1185">Reference proteome</keyword>
<dbReference type="Pfam" id="PF10318">
    <property type="entry name" value="7TM_GPCR_Srh"/>
    <property type="match status" value="1"/>
</dbReference>
<dbReference type="EMBL" id="BTSY01000004">
    <property type="protein sequence ID" value="GMT21805.1"/>
    <property type="molecule type" value="Genomic_DNA"/>
</dbReference>
<keyword evidence="1" id="KW-0472">Membrane</keyword>
<accession>A0AAV5VTA2</accession>
<protein>
    <recommendedName>
        <fullName evidence="4">G protein-coupled receptor</fullName>
    </recommendedName>
</protein>
<evidence type="ECO:0000256" key="1">
    <source>
        <dbReference type="SAM" id="Phobius"/>
    </source>
</evidence>
<keyword evidence="1" id="KW-0812">Transmembrane</keyword>
<organism evidence="2 3">
    <name type="scientific">Pristionchus fissidentatus</name>
    <dbReference type="NCBI Taxonomy" id="1538716"/>
    <lineage>
        <taxon>Eukaryota</taxon>
        <taxon>Metazoa</taxon>
        <taxon>Ecdysozoa</taxon>
        <taxon>Nematoda</taxon>
        <taxon>Chromadorea</taxon>
        <taxon>Rhabditida</taxon>
        <taxon>Rhabditina</taxon>
        <taxon>Diplogasteromorpha</taxon>
        <taxon>Diplogasteroidea</taxon>
        <taxon>Neodiplogasteridae</taxon>
        <taxon>Pristionchus</taxon>
    </lineage>
</organism>
<dbReference type="Proteomes" id="UP001432322">
    <property type="component" value="Unassembled WGS sequence"/>
</dbReference>
<feature type="non-terminal residue" evidence="2">
    <location>
        <position position="1"/>
    </location>
</feature>
<evidence type="ECO:0000313" key="3">
    <source>
        <dbReference type="Proteomes" id="UP001432322"/>
    </source>
</evidence>
<name>A0AAV5VTA2_9BILA</name>
<feature type="non-terminal residue" evidence="2">
    <location>
        <position position="90"/>
    </location>
</feature>
<evidence type="ECO:0000313" key="2">
    <source>
        <dbReference type="EMBL" id="GMT21805.1"/>
    </source>
</evidence>
<dbReference type="AlphaFoldDB" id="A0AAV5VTA2"/>